<evidence type="ECO:0000313" key="3">
    <source>
        <dbReference type="Proteomes" id="UP000249619"/>
    </source>
</evidence>
<dbReference type="AlphaFoldDB" id="A0A364N9Z5"/>
<protein>
    <submittedName>
        <fullName evidence="2">Uncharacterized protein</fullName>
    </submittedName>
</protein>
<reference evidence="3" key="1">
    <citation type="submission" date="2018-05" db="EMBL/GenBank/DDBJ databases">
        <title>Draft genome sequence of Stemphylium lycopersici strain CIDEFI 213.</title>
        <authorList>
            <person name="Medina R."/>
            <person name="Franco M.E.E."/>
            <person name="Lucentini C.G."/>
            <person name="Saparrat M.C.N."/>
            <person name="Balatti P.A."/>
        </authorList>
    </citation>
    <scope>NUCLEOTIDE SEQUENCE [LARGE SCALE GENOMIC DNA]</scope>
    <source>
        <strain evidence="3">CIDEFI 213</strain>
    </source>
</reference>
<feature type="region of interest" description="Disordered" evidence="1">
    <location>
        <begin position="161"/>
        <end position="190"/>
    </location>
</feature>
<proteinExistence type="predicted"/>
<comment type="caution">
    <text evidence="2">The sequence shown here is derived from an EMBL/GenBank/DDBJ whole genome shotgun (WGS) entry which is preliminary data.</text>
</comment>
<evidence type="ECO:0000313" key="2">
    <source>
        <dbReference type="EMBL" id="RAR14070.1"/>
    </source>
</evidence>
<dbReference type="Proteomes" id="UP000249619">
    <property type="component" value="Unassembled WGS sequence"/>
</dbReference>
<gene>
    <name evidence="2" type="ORF">DDE83_002488</name>
</gene>
<sequence length="190" mass="21150">MSCSICDGMVVENMDIYESDMHPSIHSRLALLDLSDEAPVIDDLSKAFDPRPIIQGSTPSQVPPTAGSLQRKELNGPLWPFMLEKALQQTTKDLLGDMDQKGKSKTDYVSTLKNGVLIYSAIKDDITYPLRKMARNMEEMEREHLPWRHNPLNISSPIVSTSASSATHVEEVSPVSPAERRGTFKDHVST</sequence>
<name>A0A364N9Z5_STELY</name>
<accession>A0A364N9Z5</accession>
<dbReference type="EMBL" id="QGDH01000026">
    <property type="protein sequence ID" value="RAR14070.1"/>
    <property type="molecule type" value="Genomic_DNA"/>
</dbReference>
<keyword evidence="3" id="KW-1185">Reference proteome</keyword>
<feature type="compositionally biased region" description="Basic and acidic residues" evidence="1">
    <location>
        <begin position="178"/>
        <end position="190"/>
    </location>
</feature>
<evidence type="ECO:0000256" key="1">
    <source>
        <dbReference type="SAM" id="MobiDB-lite"/>
    </source>
</evidence>
<organism evidence="2 3">
    <name type="scientific">Stemphylium lycopersici</name>
    <name type="common">Tomato gray leaf spot disease fungus</name>
    <name type="synonym">Thyrospora lycopersici</name>
    <dbReference type="NCBI Taxonomy" id="183478"/>
    <lineage>
        <taxon>Eukaryota</taxon>
        <taxon>Fungi</taxon>
        <taxon>Dikarya</taxon>
        <taxon>Ascomycota</taxon>
        <taxon>Pezizomycotina</taxon>
        <taxon>Dothideomycetes</taxon>
        <taxon>Pleosporomycetidae</taxon>
        <taxon>Pleosporales</taxon>
        <taxon>Pleosporineae</taxon>
        <taxon>Pleosporaceae</taxon>
        <taxon>Stemphylium</taxon>
    </lineage>
</organism>